<gene>
    <name evidence="2" type="ORF">EJD97_008824</name>
</gene>
<dbReference type="EMBL" id="RXGB01023309">
    <property type="protein sequence ID" value="TMW81583.1"/>
    <property type="molecule type" value="Genomic_DNA"/>
</dbReference>
<reference evidence="2" key="1">
    <citation type="submission" date="2019-05" db="EMBL/GenBank/DDBJ databases">
        <title>The de novo reference genome and transcriptome assemblies of the wild tomato species Solanum chilense.</title>
        <authorList>
            <person name="Stam R."/>
            <person name="Nosenko T."/>
            <person name="Hoerger A.C."/>
            <person name="Stephan W."/>
            <person name="Seidel M.A."/>
            <person name="Kuhn J.M.M."/>
            <person name="Haberer G."/>
            <person name="Tellier A."/>
        </authorList>
    </citation>
    <scope>NUCLEOTIDE SEQUENCE</scope>
    <source>
        <tissue evidence="2">Mature leaves</tissue>
    </source>
</reference>
<accession>A0A6N2ANR9</accession>
<proteinExistence type="predicted"/>
<evidence type="ECO:0000256" key="1">
    <source>
        <dbReference type="SAM" id="MobiDB-lite"/>
    </source>
</evidence>
<name>A0A6N2ANR9_SOLCI</name>
<protein>
    <submittedName>
        <fullName evidence="2">Uncharacterized protein</fullName>
    </submittedName>
</protein>
<comment type="caution">
    <text evidence="2">The sequence shown here is derived from an EMBL/GenBank/DDBJ whole genome shotgun (WGS) entry which is preliminary data.</text>
</comment>
<organism evidence="2">
    <name type="scientific">Solanum chilense</name>
    <name type="common">Tomato</name>
    <name type="synonym">Lycopersicon chilense</name>
    <dbReference type="NCBI Taxonomy" id="4083"/>
    <lineage>
        <taxon>Eukaryota</taxon>
        <taxon>Viridiplantae</taxon>
        <taxon>Streptophyta</taxon>
        <taxon>Embryophyta</taxon>
        <taxon>Tracheophyta</taxon>
        <taxon>Spermatophyta</taxon>
        <taxon>Magnoliopsida</taxon>
        <taxon>eudicotyledons</taxon>
        <taxon>Gunneridae</taxon>
        <taxon>Pentapetalae</taxon>
        <taxon>asterids</taxon>
        <taxon>lamiids</taxon>
        <taxon>Solanales</taxon>
        <taxon>Solanaceae</taxon>
        <taxon>Solanoideae</taxon>
        <taxon>Solaneae</taxon>
        <taxon>Solanum</taxon>
        <taxon>Solanum subgen. Lycopersicon</taxon>
    </lineage>
</organism>
<dbReference type="AlphaFoldDB" id="A0A6N2ANR9"/>
<evidence type="ECO:0000313" key="2">
    <source>
        <dbReference type="EMBL" id="TMW81583.1"/>
    </source>
</evidence>
<sequence length="89" mass="10148">MNTRRNAARRLDKEIFNAEAHPRGNEVPPFEEDVNNDQAPVCPPPLMDGDIRAAFLQMAQAITTQDKHVGTMSSHLRDFTRMNPLTFWV</sequence>
<feature type="region of interest" description="Disordered" evidence="1">
    <location>
        <begin position="19"/>
        <end position="40"/>
    </location>
</feature>